<reference evidence="2 3" key="1">
    <citation type="submission" date="2020-08" db="EMBL/GenBank/DDBJ databases">
        <title>A novel species.</title>
        <authorList>
            <person name="Gao J."/>
        </authorList>
    </citation>
    <scope>NUCLEOTIDE SEQUENCE [LARGE SCALE GENOMIC DNA]</scope>
    <source>
        <strain evidence="2 3">CRXT-G-22</strain>
    </source>
</reference>
<dbReference type="KEGG" id="sroi:IAG44_27540"/>
<gene>
    <name evidence="2" type="ORF">IAG44_27540</name>
</gene>
<dbReference type="RefSeq" id="WP_187749760.1">
    <property type="nucleotide sequence ID" value="NZ_CP060828.1"/>
</dbReference>
<dbReference type="AlphaFoldDB" id="A0A7H0IJ47"/>
<dbReference type="Proteomes" id="UP000516052">
    <property type="component" value="Chromosome"/>
</dbReference>
<dbReference type="EMBL" id="CP060828">
    <property type="protein sequence ID" value="QNP72813.1"/>
    <property type="molecule type" value="Genomic_DNA"/>
</dbReference>
<evidence type="ECO:0000256" key="1">
    <source>
        <dbReference type="ARBA" id="ARBA00022649"/>
    </source>
</evidence>
<keyword evidence="3" id="KW-1185">Reference proteome</keyword>
<sequence length="83" mass="8895">MATKKITITVPEEIVEAARGLTDNVSGFAAEALAARVRHELLGRDLQQYQEEYGAFTDEERAAADALLCGTSESGELPRAEAA</sequence>
<name>A0A7H0IJ47_9ACTN</name>
<accession>A0A7H0IJ47</accession>
<dbReference type="InterPro" id="IPR009956">
    <property type="entry name" value="Post-segregation_anti-tox_CcdA"/>
</dbReference>
<evidence type="ECO:0000313" key="2">
    <source>
        <dbReference type="EMBL" id="QNP72813.1"/>
    </source>
</evidence>
<keyword evidence="1" id="KW-1277">Toxin-antitoxin system</keyword>
<protein>
    <submittedName>
        <fullName evidence="2">Type II toxin-antitoxin system CcdA family antitoxin</fullName>
    </submittedName>
</protein>
<evidence type="ECO:0000313" key="3">
    <source>
        <dbReference type="Proteomes" id="UP000516052"/>
    </source>
</evidence>
<dbReference type="Pfam" id="PF07362">
    <property type="entry name" value="CcdA"/>
    <property type="match status" value="1"/>
</dbReference>
<organism evidence="2 3">
    <name type="scientific">Streptomyces roseirectus</name>
    <dbReference type="NCBI Taxonomy" id="2768066"/>
    <lineage>
        <taxon>Bacteria</taxon>
        <taxon>Bacillati</taxon>
        <taxon>Actinomycetota</taxon>
        <taxon>Actinomycetes</taxon>
        <taxon>Kitasatosporales</taxon>
        <taxon>Streptomycetaceae</taxon>
        <taxon>Streptomyces</taxon>
    </lineage>
</organism>
<proteinExistence type="predicted"/>